<dbReference type="InterPro" id="IPR004441">
    <property type="entry name" value="rRNA_MeTrfase_TrmH"/>
</dbReference>
<name>A0A2N3V998_9NOCA</name>
<evidence type="ECO:0000256" key="5">
    <source>
        <dbReference type="SAM" id="MobiDB-lite"/>
    </source>
</evidence>
<dbReference type="SMART" id="SM00967">
    <property type="entry name" value="SpoU_sub_bind"/>
    <property type="match status" value="1"/>
</dbReference>
<evidence type="ECO:0000256" key="1">
    <source>
        <dbReference type="ARBA" id="ARBA00007228"/>
    </source>
</evidence>
<evidence type="ECO:0000313" key="8">
    <source>
        <dbReference type="Proteomes" id="UP000233766"/>
    </source>
</evidence>
<feature type="region of interest" description="Disordered" evidence="5">
    <location>
        <begin position="1"/>
        <end position="97"/>
    </location>
</feature>
<dbReference type="AlphaFoldDB" id="A0A2N3V998"/>
<dbReference type="InterPro" id="IPR001537">
    <property type="entry name" value="SpoU_MeTrfase"/>
</dbReference>
<dbReference type="PANTHER" id="PTHR46429">
    <property type="entry name" value="23S RRNA (GUANOSINE-2'-O-)-METHYLTRANSFERASE RLMB"/>
    <property type="match status" value="1"/>
</dbReference>
<keyword evidence="2 7" id="KW-0489">Methyltransferase</keyword>
<gene>
    <name evidence="7" type="ORF">ATK86_2573</name>
</gene>
<dbReference type="FunFam" id="3.30.1330.30:FF:000024">
    <property type="entry name" value="Putative tRNA/rRNA methyltransferase"/>
    <property type="match status" value="1"/>
</dbReference>
<dbReference type="GO" id="GO:0003723">
    <property type="term" value="F:RNA binding"/>
    <property type="evidence" value="ECO:0007669"/>
    <property type="project" value="InterPro"/>
</dbReference>
<dbReference type="Gene3D" id="3.40.1280.10">
    <property type="match status" value="1"/>
</dbReference>
<dbReference type="PANTHER" id="PTHR46429:SF1">
    <property type="entry name" value="23S RRNA (GUANOSINE-2'-O-)-METHYLTRANSFERASE RLMB"/>
    <property type="match status" value="1"/>
</dbReference>
<feature type="compositionally biased region" description="Basic and acidic residues" evidence="5">
    <location>
        <begin position="1"/>
        <end position="11"/>
    </location>
</feature>
<dbReference type="SUPFAM" id="SSF75217">
    <property type="entry name" value="alpha/beta knot"/>
    <property type="match status" value="1"/>
</dbReference>
<feature type="domain" description="RNA 2-O ribose methyltransferase substrate binding" evidence="6">
    <location>
        <begin position="97"/>
        <end position="173"/>
    </location>
</feature>
<evidence type="ECO:0000256" key="3">
    <source>
        <dbReference type="ARBA" id="ARBA00022679"/>
    </source>
</evidence>
<dbReference type="InterPro" id="IPR029026">
    <property type="entry name" value="tRNA_m1G_MTases_N"/>
</dbReference>
<dbReference type="InterPro" id="IPR029064">
    <property type="entry name" value="Ribosomal_eL30-like_sf"/>
</dbReference>
<evidence type="ECO:0000256" key="2">
    <source>
        <dbReference type="ARBA" id="ARBA00022603"/>
    </source>
</evidence>
<comment type="caution">
    <text evidence="7">The sequence shown here is derived from an EMBL/GenBank/DDBJ whole genome shotgun (WGS) entry which is preliminary data.</text>
</comment>
<dbReference type="GO" id="GO:0006396">
    <property type="term" value="P:RNA processing"/>
    <property type="evidence" value="ECO:0007669"/>
    <property type="project" value="InterPro"/>
</dbReference>
<dbReference type="GO" id="GO:0032259">
    <property type="term" value="P:methylation"/>
    <property type="evidence" value="ECO:0007669"/>
    <property type="project" value="UniProtKB-KW"/>
</dbReference>
<dbReference type="CDD" id="cd18103">
    <property type="entry name" value="SpoU-like_RlmB"/>
    <property type="match status" value="1"/>
</dbReference>
<evidence type="ECO:0000256" key="4">
    <source>
        <dbReference type="ARBA" id="ARBA00022691"/>
    </source>
</evidence>
<accession>A0A2N3V998</accession>
<proteinExistence type="inferred from homology"/>
<keyword evidence="3 7" id="KW-0808">Transferase</keyword>
<dbReference type="NCBIfam" id="TIGR00186">
    <property type="entry name" value="rRNA_methyl_3"/>
    <property type="match status" value="1"/>
</dbReference>
<reference evidence="7 8" key="1">
    <citation type="submission" date="2017-12" db="EMBL/GenBank/DDBJ databases">
        <title>Sequencing the genomes of 1000 Actinobacteria strains.</title>
        <authorList>
            <person name="Klenk H.-P."/>
        </authorList>
    </citation>
    <scope>NUCLEOTIDE SEQUENCE [LARGE SCALE GENOMIC DNA]</scope>
    <source>
        <strain evidence="7 8">DSM 44489</strain>
    </source>
</reference>
<organism evidence="7 8">
    <name type="scientific">Nocardia fluminea</name>
    <dbReference type="NCBI Taxonomy" id="134984"/>
    <lineage>
        <taxon>Bacteria</taxon>
        <taxon>Bacillati</taxon>
        <taxon>Actinomycetota</taxon>
        <taxon>Actinomycetes</taxon>
        <taxon>Mycobacteriales</taxon>
        <taxon>Nocardiaceae</taxon>
        <taxon>Nocardia</taxon>
    </lineage>
</organism>
<dbReference type="GO" id="GO:0008173">
    <property type="term" value="F:RNA methyltransferase activity"/>
    <property type="evidence" value="ECO:0007669"/>
    <property type="project" value="InterPro"/>
</dbReference>
<dbReference type="EMBL" id="PJMW01000002">
    <property type="protein sequence ID" value="PKV78210.1"/>
    <property type="molecule type" value="Genomic_DNA"/>
</dbReference>
<dbReference type="FunFam" id="3.40.1280.10:FF:000015">
    <property type="entry name" value="Putative tRNA/rRNA methyltransferase"/>
    <property type="match status" value="1"/>
</dbReference>
<dbReference type="Proteomes" id="UP000233766">
    <property type="component" value="Unassembled WGS sequence"/>
</dbReference>
<evidence type="ECO:0000259" key="6">
    <source>
        <dbReference type="SMART" id="SM00967"/>
    </source>
</evidence>
<sequence>MVAGRIERKGELMAGNSQRRGAVRKSGTKKGAVAGSGGKHRRGLEGRGATPPASERTKHPAAKRARAAAKANAAQGRPTGKSGVPRAGRKSDEGPELVLGRNPVLECLRADVPATALYVAVGTENDDRLSESVQRAADMGISILEVPRTDLDRLSANGLHQGVALQVPPYRYAHPDDLMDRVKATAEPALLVALDNITDPRNLGAVIRSVSAFGGQGVVIPQRRSASVTAVAWRTSAGAAARLPVARATNLTRTLKDWASNGIQIVGLDADGDTTLDDFDGSVPTVVVVGSEGKGLSRLVRENCDSILSIPMAGPVESLNASVAAGVVLADIARQRRLG</sequence>
<dbReference type="Pfam" id="PF00588">
    <property type="entry name" value="SpoU_methylase"/>
    <property type="match status" value="1"/>
</dbReference>
<dbReference type="Gene3D" id="3.30.1330.30">
    <property type="match status" value="1"/>
</dbReference>
<protein>
    <submittedName>
        <fullName evidence="7">23S rRNA (Guanosine2251-2'-O)-methyltransferase</fullName>
    </submittedName>
</protein>
<comment type="similarity">
    <text evidence="1">Belongs to the class IV-like SAM-binding methyltransferase superfamily. RNA methyltransferase TrmH family.</text>
</comment>
<dbReference type="GO" id="GO:0005829">
    <property type="term" value="C:cytosol"/>
    <property type="evidence" value="ECO:0007669"/>
    <property type="project" value="TreeGrafter"/>
</dbReference>
<evidence type="ECO:0000313" key="7">
    <source>
        <dbReference type="EMBL" id="PKV78210.1"/>
    </source>
</evidence>
<dbReference type="InterPro" id="IPR013123">
    <property type="entry name" value="SpoU_subst-bd"/>
</dbReference>
<dbReference type="Pfam" id="PF08032">
    <property type="entry name" value="SpoU_sub_bind"/>
    <property type="match status" value="1"/>
</dbReference>
<dbReference type="SUPFAM" id="SSF55315">
    <property type="entry name" value="L30e-like"/>
    <property type="match status" value="1"/>
</dbReference>
<keyword evidence="8" id="KW-1185">Reference proteome</keyword>
<keyword evidence="4" id="KW-0949">S-adenosyl-L-methionine</keyword>
<dbReference type="InterPro" id="IPR029028">
    <property type="entry name" value="Alpha/beta_knot_MTases"/>
</dbReference>